<evidence type="ECO:0000313" key="2">
    <source>
        <dbReference type="EMBL" id="GCF14183.1"/>
    </source>
</evidence>
<name>A0A4C2ENL0_9EURY</name>
<gene>
    <name evidence="2" type="ORF">Harman_21180</name>
</gene>
<proteinExistence type="predicted"/>
<dbReference type="Proteomes" id="UP000304382">
    <property type="component" value="Unassembled WGS sequence"/>
</dbReference>
<accession>A0A4C2ENL0</accession>
<comment type="caution">
    <text evidence="2">The sequence shown here is derived from an EMBL/GenBank/DDBJ whole genome shotgun (WGS) entry which is preliminary data.</text>
</comment>
<dbReference type="EMBL" id="BIXZ01000003">
    <property type="protein sequence ID" value="GCF14183.1"/>
    <property type="molecule type" value="Genomic_DNA"/>
</dbReference>
<dbReference type="AlphaFoldDB" id="A0A4C2ENL0"/>
<keyword evidence="3" id="KW-1185">Reference proteome</keyword>
<evidence type="ECO:0000256" key="1">
    <source>
        <dbReference type="SAM" id="MobiDB-lite"/>
    </source>
</evidence>
<reference evidence="2 3" key="1">
    <citation type="submission" date="2019-02" db="EMBL/GenBank/DDBJ databases">
        <title>Haloarcula mannanilyticum sp. nov., a mannan degrading haloarchaeon isolated from commercial salt.</title>
        <authorList>
            <person name="Enomoto S."/>
            <person name="Shimane Y."/>
            <person name="Kamekura M."/>
            <person name="Ito T."/>
            <person name="Moriya O."/>
            <person name="Ihara K."/>
            <person name="Takahashi-Ando N."/>
            <person name="Fukushima Y."/>
            <person name="Yoshida Y."/>
            <person name="Usama R."/>
            <person name="Takai K."/>
            <person name="Minegishi H."/>
        </authorList>
    </citation>
    <scope>NUCLEOTIDE SEQUENCE [LARGE SCALE GENOMIC DNA]</scope>
    <source>
        <strain evidence="2 3">MD130-1</strain>
    </source>
</reference>
<evidence type="ECO:0000313" key="3">
    <source>
        <dbReference type="Proteomes" id="UP000304382"/>
    </source>
</evidence>
<feature type="compositionally biased region" description="Polar residues" evidence="1">
    <location>
        <begin position="87"/>
        <end position="102"/>
    </location>
</feature>
<organism evidence="2 3">
    <name type="scientific">Haloarcula mannanilytica</name>
    <dbReference type="NCBI Taxonomy" id="2509225"/>
    <lineage>
        <taxon>Archaea</taxon>
        <taxon>Methanobacteriati</taxon>
        <taxon>Methanobacteriota</taxon>
        <taxon>Stenosarchaea group</taxon>
        <taxon>Halobacteria</taxon>
        <taxon>Halobacteriales</taxon>
        <taxon>Haloarculaceae</taxon>
        <taxon>Haloarcula</taxon>
    </lineage>
</organism>
<protein>
    <submittedName>
        <fullName evidence="2">Uncharacterized protein</fullName>
    </submittedName>
</protein>
<feature type="region of interest" description="Disordered" evidence="1">
    <location>
        <begin position="82"/>
        <end position="102"/>
    </location>
</feature>
<sequence>MLAMGYTVEEPPDSSALVSLEPPLSVASVSVSSISVASVSVDAAVSVLPPEPPSESVSLLPLEQPAIAAILVAPVVAMNFRRDTKSDSPSGSCAITRVQQDG</sequence>